<keyword evidence="1" id="KW-0812">Transmembrane</keyword>
<comment type="caution">
    <text evidence="2">The sequence shown here is derived from an EMBL/GenBank/DDBJ whole genome shotgun (WGS) entry which is preliminary data.</text>
</comment>
<feature type="transmembrane region" description="Helical" evidence="1">
    <location>
        <begin position="90"/>
        <end position="112"/>
    </location>
</feature>
<reference evidence="2 3" key="1">
    <citation type="submission" date="2019-10" db="EMBL/GenBank/DDBJ databases">
        <title>Whole genome shotgun sequence of Acrocarpospora pleiomorpha NBRC 16267.</title>
        <authorList>
            <person name="Ichikawa N."/>
            <person name="Kimura A."/>
            <person name="Kitahashi Y."/>
            <person name="Komaki H."/>
            <person name="Oguchi A."/>
        </authorList>
    </citation>
    <scope>NUCLEOTIDE SEQUENCE [LARGE SCALE GENOMIC DNA]</scope>
    <source>
        <strain evidence="2 3">NBRC 16267</strain>
    </source>
</reference>
<dbReference type="Proteomes" id="UP000377595">
    <property type="component" value="Unassembled WGS sequence"/>
</dbReference>
<evidence type="ECO:0000256" key="1">
    <source>
        <dbReference type="SAM" id="Phobius"/>
    </source>
</evidence>
<evidence type="ECO:0000313" key="2">
    <source>
        <dbReference type="EMBL" id="GES18924.1"/>
    </source>
</evidence>
<accession>A0A5M3XCK7</accession>
<sequence>MDVLGELGDLLDELVREPVRSRGRCAKYSDHLIGFKAYVNALVRLKNGEADLPAFQAGLARVSGRPDIDVWNLEAKFFTPARTFGRFESAYLLAFGVAAFAAAVVLVGQPVARFTTAAPHARAAMLTRSCSELARSRCR</sequence>
<dbReference type="AlphaFoldDB" id="A0A5M3XCK7"/>
<protein>
    <submittedName>
        <fullName evidence="2">Uncharacterized protein</fullName>
    </submittedName>
</protein>
<dbReference type="RefSeq" id="WP_155344041.1">
    <property type="nucleotide sequence ID" value="NZ_BAAAHM010000004.1"/>
</dbReference>
<proteinExistence type="predicted"/>
<keyword evidence="1" id="KW-0472">Membrane</keyword>
<keyword evidence="3" id="KW-1185">Reference proteome</keyword>
<gene>
    <name evidence="2" type="ORF">Aple_018190</name>
</gene>
<dbReference type="EMBL" id="BLAF01000009">
    <property type="protein sequence ID" value="GES18924.1"/>
    <property type="molecule type" value="Genomic_DNA"/>
</dbReference>
<name>A0A5M3XCK7_9ACTN</name>
<organism evidence="2 3">
    <name type="scientific">Acrocarpospora pleiomorpha</name>
    <dbReference type="NCBI Taxonomy" id="90975"/>
    <lineage>
        <taxon>Bacteria</taxon>
        <taxon>Bacillati</taxon>
        <taxon>Actinomycetota</taxon>
        <taxon>Actinomycetes</taxon>
        <taxon>Streptosporangiales</taxon>
        <taxon>Streptosporangiaceae</taxon>
        <taxon>Acrocarpospora</taxon>
    </lineage>
</organism>
<evidence type="ECO:0000313" key="3">
    <source>
        <dbReference type="Proteomes" id="UP000377595"/>
    </source>
</evidence>
<keyword evidence="1" id="KW-1133">Transmembrane helix</keyword>